<keyword evidence="1" id="KW-1133">Transmembrane helix</keyword>
<dbReference type="CDD" id="cd14273">
    <property type="entry name" value="UBA_TAP-C_like"/>
    <property type="match status" value="1"/>
</dbReference>
<evidence type="ECO:0000313" key="3">
    <source>
        <dbReference type="Proteomes" id="UP000790787"/>
    </source>
</evidence>
<protein>
    <submittedName>
        <fullName evidence="4">Uncharacterized protein LOC107822267 isoform X1</fullName>
    </submittedName>
</protein>
<organism evidence="3 4">
    <name type="scientific">Nicotiana tabacum</name>
    <name type="common">Common tobacco</name>
    <dbReference type="NCBI Taxonomy" id="4097"/>
    <lineage>
        <taxon>Eukaryota</taxon>
        <taxon>Viridiplantae</taxon>
        <taxon>Streptophyta</taxon>
        <taxon>Embryophyta</taxon>
        <taxon>Tracheophyta</taxon>
        <taxon>Spermatophyta</taxon>
        <taxon>Magnoliopsida</taxon>
        <taxon>eudicotyledons</taxon>
        <taxon>Gunneridae</taxon>
        <taxon>Pentapetalae</taxon>
        <taxon>asterids</taxon>
        <taxon>lamiids</taxon>
        <taxon>Solanales</taxon>
        <taxon>Solanaceae</taxon>
        <taxon>Nicotianoideae</taxon>
        <taxon>Nicotianeae</taxon>
        <taxon>Nicotiana</taxon>
    </lineage>
</organism>
<dbReference type="PaxDb" id="4097-A0A1S4CTE8"/>
<accession>A0A1S4CTE8</accession>
<dbReference type="Gene3D" id="1.10.8.10">
    <property type="entry name" value="DNA helicase RuvA subunit, C-terminal domain"/>
    <property type="match status" value="1"/>
</dbReference>
<dbReference type="GeneID" id="107822267"/>
<keyword evidence="3" id="KW-1185">Reference proteome</keyword>
<name>A0A1S4CTE8_TOBAC</name>
<dbReference type="InterPro" id="IPR026961">
    <property type="entry name" value="PGG_dom"/>
</dbReference>
<sequence>MDGVISAMDQQMLVSSFLEITVGQTADTARQFLQVTSWNLEEAIQLSYIGNEGGAAASVNSSQLGNDALLGDRSLSSSGVGGSSREPRLVAPSCNFEEEMKCPGVLEAEKRSTPTTDAVQDNLASLCHPPFALMYHGPFEKNLLARVGEPEVTKFSGVGAFRSYIANAFKCLRHLPPFSYSNTTAEKIPKLAGVGKFKDLEKNDCNCSAVDSSWNEKGRSRLNSNAALNVKEERVLLLVATLLATVIYTAVSHLPYFIATANHISDGDNTGRLLQCIRDSSITSPFILFNSTGFVASLAIVMSILRSLPLKLWTQTTIFMYFVSYMSMIMTMLPLGSWLVLFLSVPLLLLAASGKLCNFARVKTCSSATYLKDQVLGEI</sequence>
<feature type="transmembrane region" description="Helical" evidence="1">
    <location>
        <begin position="287"/>
        <end position="305"/>
    </location>
</feature>
<dbReference type="PANTHER" id="PTHR23322">
    <property type="entry name" value="FAS-ASSOCIATED PROTEIN"/>
    <property type="match status" value="1"/>
</dbReference>
<dbReference type="AlphaFoldDB" id="A0A1S4CTE8"/>
<evidence type="ECO:0000313" key="4">
    <source>
        <dbReference type="RefSeq" id="XP_016504279.1"/>
    </source>
</evidence>
<gene>
    <name evidence="4" type="primary">LOC107822267</name>
</gene>
<dbReference type="Pfam" id="PF14555">
    <property type="entry name" value="UBA_4"/>
    <property type="match status" value="1"/>
</dbReference>
<dbReference type="KEGG" id="nta:107822267"/>
<dbReference type="STRING" id="4097.A0A1S4CTE8"/>
<dbReference type="GO" id="GO:0005634">
    <property type="term" value="C:nucleus"/>
    <property type="evidence" value="ECO:0000318"/>
    <property type="project" value="GO_Central"/>
</dbReference>
<dbReference type="Proteomes" id="UP000790787">
    <property type="component" value="Chromosome 16"/>
</dbReference>
<feature type="domain" description="PGG" evidence="2">
    <location>
        <begin position="232"/>
        <end position="333"/>
    </location>
</feature>
<feature type="transmembrane region" description="Helical" evidence="1">
    <location>
        <begin position="235"/>
        <end position="258"/>
    </location>
</feature>
<reference evidence="3" key="1">
    <citation type="journal article" date="2014" name="Nat. Commun.">
        <title>The tobacco genome sequence and its comparison with those of tomato and potato.</title>
        <authorList>
            <person name="Sierro N."/>
            <person name="Battey J.N."/>
            <person name="Ouadi S."/>
            <person name="Bakaher N."/>
            <person name="Bovet L."/>
            <person name="Willig A."/>
            <person name="Goepfert S."/>
            <person name="Peitsch M.C."/>
            <person name="Ivanov N.V."/>
        </authorList>
    </citation>
    <scope>NUCLEOTIDE SEQUENCE [LARGE SCALE GENOMIC DNA]</scope>
</reference>
<dbReference type="PANTHER" id="PTHR23322:SF6">
    <property type="entry name" value="UBX DOMAIN-CONTAINING PROTEIN 7"/>
    <property type="match status" value="1"/>
</dbReference>
<dbReference type="InterPro" id="IPR050730">
    <property type="entry name" value="UBX_domain-protein"/>
</dbReference>
<keyword evidence="1" id="KW-0812">Transmembrane</keyword>
<keyword evidence="1" id="KW-0472">Membrane</keyword>
<dbReference type="GO" id="GO:0043161">
    <property type="term" value="P:proteasome-mediated ubiquitin-dependent protein catabolic process"/>
    <property type="evidence" value="ECO:0000318"/>
    <property type="project" value="GO_Central"/>
</dbReference>
<dbReference type="RefSeq" id="XP_016504279.1">
    <property type="nucleotide sequence ID" value="XM_016648793.2"/>
</dbReference>
<evidence type="ECO:0000259" key="2">
    <source>
        <dbReference type="Pfam" id="PF13962"/>
    </source>
</evidence>
<dbReference type="OrthoDB" id="270602at2759"/>
<evidence type="ECO:0000256" key="1">
    <source>
        <dbReference type="SAM" id="Phobius"/>
    </source>
</evidence>
<dbReference type="RefSeq" id="XP_016504279.1">
    <property type="nucleotide sequence ID" value="XM_016648793.1"/>
</dbReference>
<dbReference type="Pfam" id="PF13962">
    <property type="entry name" value="PGG"/>
    <property type="match status" value="1"/>
</dbReference>
<proteinExistence type="predicted"/>
<dbReference type="GO" id="GO:0043130">
    <property type="term" value="F:ubiquitin binding"/>
    <property type="evidence" value="ECO:0000318"/>
    <property type="project" value="GO_Central"/>
</dbReference>
<reference evidence="4" key="2">
    <citation type="submission" date="2025-08" db="UniProtKB">
        <authorList>
            <consortium name="RefSeq"/>
        </authorList>
    </citation>
    <scope>IDENTIFICATION</scope>
    <source>
        <tissue evidence="4">Leaf</tissue>
    </source>
</reference>